<sequence length="655" mass="72630">MGGMLAAPVRRLRRSSVMPFVVVLLAAAALVLAAARPDPERAATLRRWADEYAAQGDVESRDRARRMLDEAIALAPEEGANWRSMGRLYALQGYDRKARGAYERAAELAPDDPENWLGLAMVEKREYLWDLDSTRFRGAIDALERVTRLRPHGATAWLRLVPLRYESGDGGAAAYAAMRALEGWPRLPESQVAAADTAYRSGQFALAESLFRAGIPRLAPERRMLFESPRNLPEIAQPDSAWRAPGDGERPLEAFRAMSAQDPDPTTRENEAQLEWWSRVAHALLLFDDPLRPELDARAETYIRYGPPRQVLLNPAGVPLFTEPARTGMARSEGRGGSNVTFPVRAQLWLYPELGMRVLLHDRSLRGRWTQPFQRSPEFPNTPDPKVLAARKDLLAFGNGWLVIPTRRPASQRLEVTGAFTRFEGERGPRVRGQLDVWASAADTITADWTVLDVKGRTIERGSTKPGVSGCDPGVRRIVEFTFGLAPGTYDVTVSAYDPRNRRGFVRRMLTVEPVRAGLGMSDLLVNCGSASTLSLGGVVRLEEAPDHRFRTGSDIAVYAEIYRLEPGEDGRTKFQYEYSVQPIKPDGELGARLAWAARTDSVTVTEGGPSARTRRQFIAVNTAKLVAGRYRVEVIVSDLVSGAQVKRAAEFTLE</sequence>
<dbReference type="Proteomes" id="UP000696931">
    <property type="component" value="Unassembled WGS sequence"/>
</dbReference>
<protein>
    <submittedName>
        <fullName evidence="2">Tetratricopeptide repeat protein</fullName>
    </submittedName>
</protein>
<keyword evidence="1" id="KW-0802">TPR repeat</keyword>
<name>A0A933SG76_UNCEI</name>
<dbReference type="EMBL" id="JACRIW010000107">
    <property type="protein sequence ID" value="MBI5170735.1"/>
    <property type="molecule type" value="Genomic_DNA"/>
</dbReference>
<evidence type="ECO:0000256" key="1">
    <source>
        <dbReference type="PROSITE-ProRule" id="PRU00339"/>
    </source>
</evidence>
<dbReference type="InterPro" id="IPR011990">
    <property type="entry name" value="TPR-like_helical_dom_sf"/>
</dbReference>
<dbReference type="Gene3D" id="1.25.40.10">
    <property type="entry name" value="Tetratricopeptide repeat domain"/>
    <property type="match status" value="1"/>
</dbReference>
<proteinExistence type="predicted"/>
<gene>
    <name evidence="2" type="ORF">HZA61_14700</name>
</gene>
<organism evidence="2 3">
    <name type="scientific">Eiseniibacteriota bacterium</name>
    <dbReference type="NCBI Taxonomy" id="2212470"/>
    <lineage>
        <taxon>Bacteria</taxon>
        <taxon>Candidatus Eiseniibacteriota</taxon>
    </lineage>
</organism>
<comment type="caution">
    <text evidence="2">The sequence shown here is derived from an EMBL/GenBank/DDBJ whole genome shotgun (WGS) entry which is preliminary data.</text>
</comment>
<dbReference type="InterPro" id="IPR019734">
    <property type="entry name" value="TPR_rpt"/>
</dbReference>
<evidence type="ECO:0000313" key="3">
    <source>
        <dbReference type="Proteomes" id="UP000696931"/>
    </source>
</evidence>
<dbReference type="PROSITE" id="PS50005">
    <property type="entry name" value="TPR"/>
    <property type="match status" value="1"/>
</dbReference>
<dbReference type="Pfam" id="PF13428">
    <property type="entry name" value="TPR_14"/>
    <property type="match status" value="1"/>
</dbReference>
<feature type="repeat" description="TPR" evidence="1">
    <location>
        <begin position="79"/>
        <end position="112"/>
    </location>
</feature>
<accession>A0A933SG76</accession>
<reference evidence="2" key="1">
    <citation type="submission" date="2020-07" db="EMBL/GenBank/DDBJ databases">
        <title>Huge and variable diversity of episymbiotic CPR bacteria and DPANN archaea in groundwater ecosystems.</title>
        <authorList>
            <person name="He C.Y."/>
            <person name="Keren R."/>
            <person name="Whittaker M."/>
            <person name="Farag I.F."/>
            <person name="Doudna J."/>
            <person name="Cate J.H.D."/>
            <person name="Banfield J.F."/>
        </authorList>
    </citation>
    <scope>NUCLEOTIDE SEQUENCE</scope>
    <source>
        <strain evidence="2">NC_groundwater_1813_Pr3_B-0.1um_71_17</strain>
    </source>
</reference>
<evidence type="ECO:0000313" key="2">
    <source>
        <dbReference type="EMBL" id="MBI5170735.1"/>
    </source>
</evidence>
<dbReference type="SUPFAM" id="SSF48452">
    <property type="entry name" value="TPR-like"/>
    <property type="match status" value="1"/>
</dbReference>
<dbReference type="AlphaFoldDB" id="A0A933SG76"/>